<organism evidence="2 3">
    <name type="scientific">Metarhizium guizhouense (strain ARSEF 977)</name>
    <dbReference type="NCBI Taxonomy" id="1276136"/>
    <lineage>
        <taxon>Eukaryota</taxon>
        <taxon>Fungi</taxon>
        <taxon>Dikarya</taxon>
        <taxon>Ascomycota</taxon>
        <taxon>Pezizomycotina</taxon>
        <taxon>Sordariomycetes</taxon>
        <taxon>Hypocreomycetidae</taxon>
        <taxon>Hypocreales</taxon>
        <taxon>Clavicipitaceae</taxon>
        <taxon>Metarhizium</taxon>
    </lineage>
</organism>
<dbReference type="AlphaFoldDB" id="A0A0B4HPI3"/>
<dbReference type="InterPro" id="IPR012337">
    <property type="entry name" value="RNaseH-like_sf"/>
</dbReference>
<sequence>MPATSPNQTTVQRRQHDASNSIRRNGSLSSEGGAGYGYIIHQNNRPVLDGSGRLGPAEVFDAAANGALEGLWAAVGHPQATANEIVVCLDNLAAATGLRGTPSDSSQAAFLEFQDMALAHGNTTVRWIPGHTNIAGNEQADALAKAGCSRPAPPDALPTLAHLRRVARKQPREALTAWWTTAAPERYKPLKLKASTRCAPELATPRPALHHLLAARTHHGDFADYHRRFKHANARPTCSCGRPKEPKHLFYCRKMPPHHRLRLAPSPETAVNQALGKEFVKMADNCGFFEKICPRY</sequence>
<protein>
    <submittedName>
        <fullName evidence="2">Ribonuclease H-like protein</fullName>
    </submittedName>
</protein>
<feature type="region of interest" description="Disordered" evidence="1">
    <location>
        <begin position="1"/>
        <end position="29"/>
    </location>
</feature>
<dbReference type="Gene3D" id="3.30.420.10">
    <property type="entry name" value="Ribonuclease H-like superfamily/Ribonuclease H"/>
    <property type="match status" value="1"/>
</dbReference>
<dbReference type="GO" id="GO:0003676">
    <property type="term" value="F:nucleic acid binding"/>
    <property type="evidence" value="ECO:0007669"/>
    <property type="project" value="InterPro"/>
</dbReference>
<evidence type="ECO:0000313" key="2">
    <source>
        <dbReference type="EMBL" id="KID81344.1"/>
    </source>
</evidence>
<dbReference type="HOGENOM" id="CLU_000680_26_0_1"/>
<dbReference type="OrthoDB" id="4939572at2759"/>
<dbReference type="EMBL" id="AZNH01000160">
    <property type="protein sequence ID" value="KID81344.1"/>
    <property type="molecule type" value="Genomic_DNA"/>
</dbReference>
<proteinExistence type="predicted"/>
<evidence type="ECO:0000313" key="3">
    <source>
        <dbReference type="Proteomes" id="UP000031192"/>
    </source>
</evidence>
<gene>
    <name evidence="2" type="ORF">MGU_11282</name>
</gene>
<name>A0A0B4HPI3_METGA</name>
<reference evidence="2 3" key="1">
    <citation type="journal article" date="2014" name="Proc. Natl. Acad. Sci. U.S.A.">
        <title>Trajectory and genomic determinants of fungal-pathogen speciation and host adaptation.</title>
        <authorList>
            <person name="Hu X."/>
            <person name="Xiao G."/>
            <person name="Zheng P."/>
            <person name="Shang Y."/>
            <person name="Su Y."/>
            <person name="Zhang X."/>
            <person name="Liu X."/>
            <person name="Zhan S."/>
            <person name="St Leger R.J."/>
            <person name="Wang C."/>
        </authorList>
    </citation>
    <scope>NUCLEOTIDE SEQUENCE [LARGE SCALE GENOMIC DNA]</scope>
    <source>
        <strain evidence="2 3">ARSEF 977</strain>
    </source>
</reference>
<accession>A0A0B4HPI3</accession>
<dbReference type="Proteomes" id="UP000031192">
    <property type="component" value="Unassembled WGS sequence"/>
</dbReference>
<comment type="caution">
    <text evidence="2">The sequence shown here is derived from an EMBL/GenBank/DDBJ whole genome shotgun (WGS) entry which is preliminary data.</text>
</comment>
<dbReference type="InterPro" id="IPR036397">
    <property type="entry name" value="RNaseH_sf"/>
</dbReference>
<evidence type="ECO:0000256" key="1">
    <source>
        <dbReference type="SAM" id="MobiDB-lite"/>
    </source>
</evidence>
<dbReference type="CDD" id="cd09276">
    <property type="entry name" value="Rnase_HI_RT_non_LTR"/>
    <property type="match status" value="1"/>
</dbReference>
<dbReference type="SUPFAM" id="SSF53098">
    <property type="entry name" value="Ribonuclease H-like"/>
    <property type="match status" value="1"/>
</dbReference>
<keyword evidence="3" id="KW-1185">Reference proteome</keyword>